<reference evidence="2 3" key="1">
    <citation type="submission" date="2016-10" db="EMBL/GenBank/DDBJ databases">
        <authorList>
            <person name="Varghese N."/>
            <person name="Submissions S."/>
        </authorList>
    </citation>
    <scope>NUCLEOTIDE SEQUENCE [LARGE SCALE GENOMIC DNA]</scope>
    <source>
        <strain evidence="2 3">CGMCC 1.6859</strain>
    </source>
</reference>
<dbReference type="PANTHER" id="PTHR46401">
    <property type="entry name" value="GLYCOSYLTRANSFERASE WBBK-RELATED"/>
    <property type="match status" value="1"/>
</dbReference>
<dbReference type="Pfam" id="PF13692">
    <property type="entry name" value="Glyco_trans_1_4"/>
    <property type="match status" value="1"/>
</dbReference>
<evidence type="ECO:0000313" key="2">
    <source>
        <dbReference type="EMBL" id="SCX80470.1"/>
    </source>
</evidence>
<gene>
    <name evidence="2" type="ORF">SAMN02927916_0380</name>
</gene>
<dbReference type="Gene3D" id="3.40.50.2000">
    <property type="entry name" value="Glycogen Phosphorylase B"/>
    <property type="match status" value="1"/>
</dbReference>
<name>A0ABY0L7K0_9FLAO</name>
<dbReference type="Proteomes" id="UP000199307">
    <property type="component" value="Unassembled WGS sequence"/>
</dbReference>
<dbReference type="CDD" id="cd03801">
    <property type="entry name" value="GT4_PimA-like"/>
    <property type="match status" value="1"/>
</dbReference>
<keyword evidence="3" id="KW-1185">Reference proteome</keyword>
<protein>
    <submittedName>
        <fullName evidence="2">Glycosyltransferase involved in cell wall bisynthesis</fullName>
    </submittedName>
</protein>
<dbReference type="PANTHER" id="PTHR46401:SF2">
    <property type="entry name" value="GLYCOSYLTRANSFERASE WBBK-RELATED"/>
    <property type="match status" value="1"/>
</dbReference>
<dbReference type="RefSeq" id="WP_091128166.1">
    <property type="nucleotide sequence ID" value="NZ_FMVC01000001.1"/>
</dbReference>
<proteinExistence type="predicted"/>
<keyword evidence="1" id="KW-0808">Transferase</keyword>
<accession>A0ABY0L7K0</accession>
<dbReference type="EMBL" id="FMVC01000001">
    <property type="protein sequence ID" value="SCX80470.1"/>
    <property type="molecule type" value="Genomic_DNA"/>
</dbReference>
<organism evidence="2 3">
    <name type="scientific">Flavobacterium anhuiense</name>
    <dbReference type="NCBI Taxonomy" id="459526"/>
    <lineage>
        <taxon>Bacteria</taxon>
        <taxon>Pseudomonadati</taxon>
        <taxon>Bacteroidota</taxon>
        <taxon>Flavobacteriia</taxon>
        <taxon>Flavobacteriales</taxon>
        <taxon>Flavobacteriaceae</taxon>
        <taxon>Flavobacterium</taxon>
    </lineage>
</organism>
<evidence type="ECO:0000313" key="3">
    <source>
        <dbReference type="Proteomes" id="UP000199307"/>
    </source>
</evidence>
<comment type="caution">
    <text evidence="2">The sequence shown here is derived from an EMBL/GenBank/DDBJ whole genome shotgun (WGS) entry which is preliminary data.</text>
</comment>
<dbReference type="SUPFAM" id="SSF53756">
    <property type="entry name" value="UDP-Glycosyltransferase/glycogen phosphorylase"/>
    <property type="match status" value="1"/>
</dbReference>
<sequence length="413" mass="47346">MNQIKKLLIVGFVWPEPKSSAAGGRMMQLISIFKENGFEITFASAAQDSDFMVDLSEFEVIKKSIELNSSSFDDFVAELNPDVVLFDRFMVEEQFGWRVVEKCPNAIRILDTEDLHCLRTARQKAFKENRAFELQDLLSEEVAKREIASILRCDLSLIISEFEMNILKEVFKINEDLLFYLPFLVDEMNEEDLLQLPSFENRNDFVFIGNFLHEPNWNTVQYLKEAIWPTIKKDFPEAVLKVYGAYPSQKVLQLHQPKNGFFIMGRVEDANEIVKNAKVVLAPIRFGAGLKGKLLEAMQCGTPSATTSVGSEAMHDGLPWNGFIEDNPAEFAKKAIELYQNENLWKEAQKSGIAIINKCYQKSNYSNELISLVNSLLIDSKSHRLHNFMGNLLQHHAFKSTMYMSKWIEAKNK</sequence>
<evidence type="ECO:0000256" key="1">
    <source>
        <dbReference type="ARBA" id="ARBA00022679"/>
    </source>
</evidence>